<dbReference type="InterPro" id="IPR000866">
    <property type="entry name" value="AhpC/TSA"/>
</dbReference>
<evidence type="ECO:0000259" key="8">
    <source>
        <dbReference type="PROSITE" id="PS51352"/>
    </source>
</evidence>
<evidence type="ECO:0000256" key="6">
    <source>
        <dbReference type="SAM" id="MobiDB-lite"/>
    </source>
</evidence>
<comment type="subcellular location">
    <subcellularLocation>
        <location evidence="1">Cell envelope</location>
    </subcellularLocation>
</comment>
<dbReference type="PANTHER" id="PTHR42852">
    <property type="entry name" value="THIOL:DISULFIDE INTERCHANGE PROTEIN DSBE"/>
    <property type="match status" value="1"/>
</dbReference>
<feature type="domain" description="Thioredoxin" evidence="8">
    <location>
        <begin position="26"/>
        <end position="199"/>
    </location>
</feature>
<dbReference type="SUPFAM" id="SSF52833">
    <property type="entry name" value="Thioredoxin-like"/>
    <property type="match status" value="1"/>
</dbReference>
<name>A0ABP9C9H7_9ACTN</name>
<feature type="region of interest" description="Disordered" evidence="6">
    <location>
        <begin position="33"/>
        <end position="56"/>
    </location>
</feature>
<comment type="caution">
    <text evidence="9">The sequence shown here is derived from an EMBL/GenBank/DDBJ whole genome shotgun (WGS) entry which is preliminary data.</text>
</comment>
<feature type="transmembrane region" description="Helical" evidence="7">
    <location>
        <begin position="7"/>
        <end position="27"/>
    </location>
</feature>
<accession>A0ABP9C9H7</accession>
<dbReference type="InterPro" id="IPR050553">
    <property type="entry name" value="Thioredoxin_ResA/DsbE_sf"/>
</dbReference>
<reference evidence="10" key="1">
    <citation type="journal article" date="2019" name="Int. J. Syst. Evol. Microbiol.">
        <title>The Global Catalogue of Microorganisms (GCM) 10K type strain sequencing project: providing services to taxonomists for standard genome sequencing and annotation.</title>
        <authorList>
            <consortium name="The Broad Institute Genomics Platform"/>
            <consortium name="The Broad Institute Genome Sequencing Center for Infectious Disease"/>
            <person name="Wu L."/>
            <person name="Ma J."/>
        </authorList>
    </citation>
    <scope>NUCLEOTIDE SEQUENCE [LARGE SCALE GENOMIC DNA]</scope>
    <source>
        <strain evidence="10">JCM 18542</strain>
    </source>
</reference>
<dbReference type="Gene3D" id="3.40.30.10">
    <property type="entry name" value="Glutaredoxin"/>
    <property type="match status" value="1"/>
</dbReference>
<proteinExistence type="predicted"/>
<keyword evidence="7" id="KW-1133">Transmembrane helix</keyword>
<keyword evidence="7" id="KW-0812">Transmembrane</keyword>
<dbReference type="PROSITE" id="PS00194">
    <property type="entry name" value="THIOREDOXIN_1"/>
    <property type="match status" value="1"/>
</dbReference>
<evidence type="ECO:0000256" key="1">
    <source>
        <dbReference type="ARBA" id="ARBA00004196"/>
    </source>
</evidence>
<keyword evidence="7" id="KW-0472">Membrane</keyword>
<dbReference type="Proteomes" id="UP001500839">
    <property type="component" value="Unassembled WGS sequence"/>
</dbReference>
<keyword evidence="10" id="KW-1185">Reference proteome</keyword>
<evidence type="ECO:0000256" key="7">
    <source>
        <dbReference type="SAM" id="Phobius"/>
    </source>
</evidence>
<evidence type="ECO:0000313" key="9">
    <source>
        <dbReference type="EMBL" id="GAA4805894.1"/>
    </source>
</evidence>
<keyword evidence="2" id="KW-0201">Cytochrome c-type biogenesis</keyword>
<evidence type="ECO:0000256" key="2">
    <source>
        <dbReference type="ARBA" id="ARBA00022748"/>
    </source>
</evidence>
<dbReference type="InterPro" id="IPR036249">
    <property type="entry name" value="Thioredoxin-like_sf"/>
</dbReference>
<evidence type="ECO:0000256" key="3">
    <source>
        <dbReference type="ARBA" id="ARBA00022968"/>
    </source>
</evidence>
<keyword evidence="3" id="KW-0735">Signal-anchor</keyword>
<dbReference type="PANTHER" id="PTHR42852:SF6">
    <property type="entry name" value="THIOL:DISULFIDE INTERCHANGE PROTEIN DSBE"/>
    <property type="match status" value="1"/>
</dbReference>
<dbReference type="InterPro" id="IPR013766">
    <property type="entry name" value="Thioredoxin_domain"/>
</dbReference>
<dbReference type="PROSITE" id="PS51352">
    <property type="entry name" value="THIOREDOXIN_2"/>
    <property type="match status" value="1"/>
</dbReference>
<keyword evidence="4" id="KW-1015">Disulfide bond</keyword>
<evidence type="ECO:0000256" key="5">
    <source>
        <dbReference type="ARBA" id="ARBA00023284"/>
    </source>
</evidence>
<dbReference type="InterPro" id="IPR017937">
    <property type="entry name" value="Thioredoxin_CS"/>
</dbReference>
<sequence>MSASAKTGIGVFIVFVALIVAMVMTLLGDDGGPAASAPAASGPQATGPVSGSPDAPAAGSAMPLHGLILADLHDGHPVDVGAHLAGKPAVVNLWAYWCAPCREELPAMEQFAQRAGDTVTVLTVHSDQHSDKGRALLEDLGVDLPSVADPERKVAAAVRAPQVLPVTVLVRPDGTVARVVAIPFTDADHIAEVVKETLGVTL</sequence>
<organism evidence="9 10">
    <name type="scientific">Tomitella cavernea</name>
    <dbReference type="NCBI Taxonomy" id="1387982"/>
    <lineage>
        <taxon>Bacteria</taxon>
        <taxon>Bacillati</taxon>
        <taxon>Actinomycetota</taxon>
        <taxon>Actinomycetes</taxon>
        <taxon>Mycobacteriales</taxon>
        <taxon>Tomitella</taxon>
    </lineage>
</organism>
<evidence type="ECO:0000256" key="4">
    <source>
        <dbReference type="ARBA" id="ARBA00023157"/>
    </source>
</evidence>
<dbReference type="Pfam" id="PF00578">
    <property type="entry name" value="AhpC-TSA"/>
    <property type="match status" value="1"/>
</dbReference>
<gene>
    <name evidence="9" type="ORF">GCM10023353_06140</name>
</gene>
<dbReference type="EMBL" id="BAABKQ010000001">
    <property type="protein sequence ID" value="GAA4805894.1"/>
    <property type="molecule type" value="Genomic_DNA"/>
</dbReference>
<protein>
    <submittedName>
        <fullName evidence="9">TlpA disulfide reductase family protein</fullName>
    </submittedName>
</protein>
<evidence type="ECO:0000313" key="10">
    <source>
        <dbReference type="Proteomes" id="UP001500839"/>
    </source>
</evidence>
<dbReference type="CDD" id="cd02966">
    <property type="entry name" value="TlpA_like_family"/>
    <property type="match status" value="1"/>
</dbReference>
<keyword evidence="5" id="KW-0676">Redox-active center</keyword>